<name>A0A437SUW2_9LACO</name>
<dbReference type="InterPro" id="IPR038148">
    <property type="entry name" value="Tn1545/Tn916_Xis"/>
</dbReference>
<reference evidence="1 2" key="1">
    <citation type="submission" date="2018-12" db="EMBL/GenBank/DDBJ databases">
        <authorList>
            <person name="Meng J."/>
        </authorList>
    </citation>
    <scope>NUCLEOTIDE SEQUENCE [LARGE SCALE GENOMIC DNA]</scope>
    <source>
        <strain evidence="1 2">HT111-2</strain>
    </source>
</reference>
<dbReference type="Pfam" id="PF09035">
    <property type="entry name" value="Tn916-Xis"/>
    <property type="match status" value="1"/>
</dbReference>
<evidence type="ECO:0000313" key="1">
    <source>
        <dbReference type="EMBL" id="RVU70721.1"/>
    </source>
</evidence>
<accession>A0A437SUW2</accession>
<evidence type="ECO:0000313" key="2">
    <source>
        <dbReference type="Proteomes" id="UP000288291"/>
    </source>
</evidence>
<dbReference type="AlphaFoldDB" id="A0A437SUW2"/>
<dbReference type="Gene3D" id="3.90.105.50">
    <property type="match status" value="1"/>
</dbReference>
<dbReference type="Proteomes" id="UP000288291">
    <property type="component" value="Unassembled WGS sequence"/>
</dbReference>
<organism evidence="1 2">
    <name type="scientific">Lactobacillus xujianguonis</name>
    <dbReference type="NCBI Taxonomy" id="2495899"/>
    <lineage>
        <taxon>Bacteria</taxon>
        <taxon>Bacillati</taxon>
        <taxon>Bacillota</taxon>
        <taxon>Bacilli</taxon>
        <taxon>Lactobacillales</taxon>
        <taxon>Lactobacillaceae</taxon>
        <taxon>Lactobacillus</taxon>
    </lineage>
</organism>
<gene>
    <name evidence="1" type="ORF">EJK17_06255</name>
</gene>
<comment type="caution">
    <text evidence="1">The sequence shown here is derived from an EMBL/GenBank/DDBJ whole genome shotgun (WGS) entry which is preliminary data.</text>
</comment>
<proteinExistence type="predicted"/>
<dbReference type="RefSeq" id="WP_103660842.1">
    <property type="nucleotide sequence ID" value="NZ_ML136882.1"/>
</dbReference>
<dbReference type="InterPro" id="IPR015122">
    <property type="entry name" value="Tn916-Xis"/>
</dbReference>
<keyword evidence="2" id="KW-1185">Reference proteome</keyword>
<protein>
    <submittedName>
        <fullName evidence="1">Transposase</fullName>
    </submittedName>
</protein>
<dbReference type="EMBL" id="RXIA01000014">
    <property type="protein sequence ID" value="RVU70721.1"/>
    <property type="molecule type" value="Genomic_DNA"/>
</dbReference>
<sequence>MTKESVPIWHKTNLTIEEAAAYSNIGLHKLREITDDEDCNFVLWVGNKRLIKRVLFDKYLKDTYSI</sequence>